<evidence type="ECO:0000256" key="3">
    <source>
        <dbReference type="ARBA" id="ARBA00022475"/>
    </source>
</evidence>
<keyword evidence="4 7" id="KW-0812">Transmembrane</keyword>
<evidence type="ECO:0000313" key="8">
    <source>
        <dbReference type="EMBL" id="OYQ34562.1"/>
    </source>
</evidence>
<name>A0A255YZB4_9PROT</name>
<dbReference type="AlphaFoldDB" id="A0A255YZB4"/>
<feature type="transmembrane region" description="Helical" evidence="7">
    <location>
        <begin position="22"/>
        <end position="41"/>
    </location>
</feature>
<dbReference type="PANTHER" id="PTHR30106:SF2">
    <property type="entry name" value="UPF0324 INNER MEMBRANE PROTEIN YEIH"/>
    <property type="match status" value="1"/>
</dbReference>
<organism evidence="8 9">
    <name type="scientific">Niveispirillum lacus</name>
    <dbReference type="NCBI Taxonomy" id="1981099"/>
    <lineage>
        <taxon>Bacteria</taxon>
        <taxon>Pseudomonadati</taxon>
        <taxon>Pseudomonadota</taxon>
        <taxon>Alphaproteobacteria</taxon>
        <taxon>Rhodospirillales</taxon>
        <taxon>Azospirillaceae</taxon>
        <taxon>Niveispirillum</taxon>
    </lineage>
</organism>
<sequence>MTFAPWTSQTARYPLVQRGRDGLPGLILAGIVALAAVQMAAWQGGPVMLYALFFGMGLNFLAADPRCTPGISLATKPILRLGVAMLGAKVTLADMLGLGWGAVLLALSGLLFTLTGGYLIGRWLRLQPAHALLSAGSVAICGASAALAISAALPARHQAEKPTLLVVIGVTALSTVAMLAYPLLARLLGLTEAQAGLFFGASIHDVAQVVGAGYLISDHAAEVAAIVKLMRVACLVPVVMAVAWIFRDRHAGNAHNTSLPSIPVFLLGFMVLVAVNSAGLLPAPVLAAMGDLSRACLVIAVAALGMKTSLRDMAALGPRPVAALVGQTVLLAVFTLGFIALAGL</sequence>
<evidence type="ECO:0000256" key="5">
    <source>
        <dbReference type="ARBA" id="ARBA00022989"/>
    </source>
</evidence>
<evidence type="ECO:0000256" key="4">
    <source>
        <dbReference type="ARBA" id="ARBA00022692"/>
    </source>
</evidence>
<dbReference type="EMBL" id="NOXU01000028">
    <property type="protein sequence ID" value="OYQ34562.1"/>
    <property type="molecule type" value="Genomic_DNA"/>
</dbReference>
<dbReference type="PANTHER" id="PTHR30106">
    <property type="entry name" value="INNER MEMBRANE PROTEIN YEIH-RELATED"/>
    <property type="match status" value="1"/>
</dbReference>
<feature type="transmembrane region" description="Helical" evidence="7">
    <location>
        <begin position="322"/>
        <end position="342"/>
    </location>
</feature>
<dbReference type="GO" id="GO:0005886">
    <property type="term" value="C:plasma membrane"/>
    <property type="evidence" value="ECO:0007669"/>
    <property type="project" value="UniProtKB-SubCell"/>
</dbReference>
<evidence type="ECO:0000256" key="6">
    <source>
        <dbReference type="ARBA" id="ARBA00023136"/>
    </source>
</evidence>
<evidence type="ECO:0000256" key="2">
    <source>
        <dbReference type="ARBA" id="ARBA00007977"/>
    </source>
</evidence>
<accession>A0A255YZB4</accession>
<comment type="similarity">
    <text evidence="2">Belongs to the UPF0324 family.</text>
</comment>
<feature type="transmembrane region" description="Helical" evidence="7">
    <location>
        <begin position="196"/>
        <end position="217"/>
    </location>
</feature>
<keyword evidence="6 7" id="KW-0472">Membrane</keyword>
<evidence type="ECO:0000256" key="1">
    <source>
        <dbReference type="ARBA" id="ARBA00004651"/>
    </source>
</evidence>
<keyword evidence="3" id="KW-1003">Cell membrane</keyword>
<comment type="caution">
    <text evidence="8">The sequence shown here is derived from an EMBL/GenBank/DDBJ whole genome shotgun (WGS) entry which is preliminary data.</text>
</comment>
<dbReference type="RefSeq" id="WP_094456413.1">
    <property type="nucleotide sequence ID" value="NZ_NOXU01000028.1"/>
</dbReference>
<comment type="subcellular location">
    <subcellularLocation>
        <location evidence="1">Cell membrane</location>
        <topology evidence="1">Multi-pass membrane protein</topology>
    </subcellularLocation>
</comment>
<reference evidence="8 9" key="1">
    <citation type="submission" date="2017-07" db="EMBL/GenBank/DDBJ databases">
        <title>Niveispirillum cyanobacteriorum sp. nov., isolated from cyanobacterial aggregates in a eutrophic lake.</title>
        <authorList>
            <person name="Cai H."/>
        </authorList>
    </citation>
    <scope>NUCLEOTIDE SEQUENCE [LARGE SCALE GENOMIC DNA]</scope>
    <source>
        <strain evidence="9">TH1-14</strain>
    </source>
</reference>
<keyword evidence="5 7" id="KW-1133">Transmembrane helix</keyword>
<feature type="transmembrane region" description="Helical" evidence="7">
    <location>
        <begin position="132"/>
        <end position="152"/>
    </location>
</feature>
<feature type="transmembrane region" description="Helical" evidence="7">
    <location>
        <begin position="99"/>
        <end position="120"/>
    </location>
</feature>
<evidence type="ECO:0000256" key="7">
    <source>
        <dbReference type="SAM" id="Phobius"/>
    </source>
</evidence>
<proteinExistence type="inferred from homology"/>
<keyword evidence="9" id="KW-1185">Reference proteome</keyword>
<feature type="transmembrane region" description="Helical" evidence="7">
    <location>
        <begin position="164"/>
        <end position="184"/>
    </location>
</feature>
<feature type="transmembrane region" description="Helical" evidence="7">
    <location>
        <begin position="47"/>
        <end position="65"/>
    </location>
</feature>
<dbReference type="Proteomes" id="UP000216998">
    <property type="component" value="Unassembled WGS sequence"/>
</dbReference>
<dbReference type="OrthoDB" id="5393513at2"/>
<feature type="transmembrane region" description="Helical" evidence="7">
    <location>
        <begin position="223"/>
        <end position="246"/>
    </location>
</feature>
<evidence type="ECO:0008006" key="10">
    <source>
        <dbReference type="Google" id="ProtNLM"/>
    </source>
</evidence>
<gene>
    <name evidence="8" type="ORF">CHU95_11155</name>
</gene>
<dbReference type="Pfam" id="PF03601">
    <property type="entry name" value="Cons_hypoth698"/>
    <property type="match status" value="1"/>
</dbReference>
<dbReference type="InterPro" id="IPR018383">
    <property type="entry name" value="UPF0324_pro"/>
</dbReference>
<protein>
    <recommendedName>
        <fullName evidence="10">Sulfate exporter family transporter</fullName>
    </recommendedName>
</protein>
<evidence type="ECO:0000313" key="9">
    <source>
        <dbReference type="Proteomes" id="UP000216998"/>
    </source>
</evidence>
<feature type="transmembrane region" description="Helical" evidence="7">
    <location>
        <begin position="258"/>
        <end position="280"/>
    </location>
</feature>